<protein>
    <submittedName>
        <fullName evidence="1">Uncharacterized protein</fullName>
    </submittedName>
</protein>
<name>A0A1V9Z3Y2_ACHHY</name>
<dbReference type="Proteomes" id="UP000243579">
    <property type="component" value="Unassembled WGS sequence"/>
</dbReference>
<comment type="caution">
    <text evidence="1">The sequence shown here is derived from an EMBL/GenBank/DDBJ whole genome shotgun (WGS) entry which is preliminary data.</text>
</comment>
<dbReference type="OrthoDB" id="78957at2759"/>
<evidence type="ECO:0000313" key="2">
    <source>
        <dbReference type="Proteomes" id="UP000243579"/>
    </source>
</evidence>
<dbReference type="AlphaFoldDB" id="A0A1V9Z3Y2"/>
<keyword evidence="2" id="KW-1185">Reference proteome</keyword>
<dbReference type="EMBL" id="JNBR01000446">
    <property type="protein sequence ID" value="OQR92723.1"/>
    <property type="molecule type" value="Genomic_DNA"/>
</dbReference>
<sequence length="119" mass="13890">MTFPTHDHAYSTYPLSYEHRCKYAFKRCPNLRSAKRNGQLHSYCEFHRRRANTTQKTYAHKKKVAMVLLDHSTPTGLRGWAPAPWASLYAFDPLPYDTRPDTTVLSWDELEFVLNVLSV</sequence>
<proteinExistence type="predicted"/>
<reference evidence="1 2" key="1">
    <citation type="journal article" date="2014" name="Genome Biol. Evol.">
        <title>The secreted proteins of Achlya hypogyna and Thraustotheca clavata identify the ancestral oomycete secretome and reveal gene acquisitions by horizontal gene transfer.</title>
        <authorList>
            <person name="Misner I."/>
            <person name="Blouin N."/>
            <person name="Leonard G."/>
            <person name="Richards T.A."/>
            <person name="Lane C.E."/>
        </authorList>
    </citation>
    <scope>NUCLEOTIDE SEQUENCE [LARGE SCALE GENOMIC DNA]</scope>
    <source>
        <strain evidence="1 2">ATCC 48635</strain>
    </source>
</reference>
<accession>A0A1V9Z3Y2</accession>
<gene>
    <name evidence="1" type="ORF">ACHHYP_03326</name>
</gene>
<organism evidence="1 2">
    <name type="scientific">Achlya hypogyna</name>
    <name type="common">Oomycete</name>
    <name type="synonym">Protoachlya hypogyna</name>
    <dbReference type="NCBI Taxonomy" id="1202772"/>
    <lineage>
        <taxon>Eukaryota</taxon>
        <taxon>Sar</taxon>
        <taxon>Stramenopiles</taxon>
        <taxon>Oomycota</taxon>
        <taxon>Saprolegniomycetes</taxon>
        <taxon>Saprolegniales</taxon>
        <taxon>Achlyaceae</taxon>
        <taxon>Achlya</taxon>
    </lineage>
</organism>
<evidence type="ECO:0000313" key="1">
    <source>
        <dbReference type="EMBL" id="OQR92723.1"/>
    </source>
</evidence>